<organism evidence="1 2">
    <name type="scientific">Vibrio aquimaris</name>
    <dbReference type="NCBI Taxonomy" id="2587862"/>
    <lineage>
        <taxon>Bacteria</taxon>
        <taxon>Pseudomonadati</taxon>
        <taxon>Pseudomonadota</taxon>
        <taxon>Gammaproteobacteria</taxon>
        <taxon>Vibrionales</taxon>
        <taxon>Vibrionaceae</taxon>
        <taxon>Vibrio</taxon>
    </lineage>
</organism>
<dbReference type="Proteomes" id="UP000326936">
    <property type="component" value="Chromosome"/>
</dbReference>
<proteinExistence type="predicted"/>
<dbReference type="KEGG" id="vaq:FIV01_02130"/>
<dbReference type="OrthoDB" id="8650434at2"/>
<protein>
    <submittedName>
        <fullName evidence="1">Uncharacterized protein</fullName>
    </submittedName>
</protein>
<dbReference type="Gene3D" id="3.40.50.720">
    <property type="entry name" value="NAD(P)-binding Rossmann-like Domain"/>
    <property type="match status" value="1"/>
</dbReference>
<name>A0A5P9CI85_9VIBR</name>
<evidence type="ECO:0000313" key="1">
    <source>
        <dbReference type="EMBL" id="QFT25242.1"/>
    </source>
</evidence>
<dbReference type="InterPro" id="IPR036291">
    <property type="entry name" value="NAD(P)-bd_dom_sf"/>
</dbReference>
<sequence>MRINIVGAGRVGQTLGKLLVDTRVVHVGSIYNRTRLNAEKSAAFIGEGTPITDLADMEQADLYIDRTNS</sequence>
<dbReference type="SUPFAM" id="SSF51735">
    <property type="entry name" value="NAD(P)-binding Rossmann-fold domains"/>
    <property type="match status" value="1"/>
</dbReference>
<reference evidence="1 2" key="1">
    <citation type="submission" date="2019-10" db="EMBL/GenBank/DDBJ databases">
        <title>Complete genome sequence of Vibrio sp. strain THAF100, isolated from non-filtered water from the water column of tank 6 of a marine aquarium containing stony-coral fragments. Water maintained at 26 degree C.</title>
        <authorList>
            <person name="Ruckert C."/>
            <person name="Franco A."/>
            <person name="Kalinowski J."/>
            <person name="Glaeser S."/>
        </authorList>
    </citation>
    <scope>NUCLEOTIDE SEQUENCE [LARGE SCALE GENOMIC DNA]</scope>
    <source>
        <strain evidence="1 2">THAF100</strain>
    </source>
</reference>
<evidence type="ECO:0000313" key="2">
    <source>
        <dbReference type="Proteomes" id="UP000326936"/>
    </source>
</evidence>
<accession>A0A5P9CI85</accession>
<dbReference type="AlphaFoldDB" id="A0A5P9CI85"/>
<dbReference type="EMBL" id="CP045350">
    <property type="protein sequence ID" value="QFT25242.1"/>
    <property type="molecule type" value="Genomic_DNA"/>
</dbReference>
<keyword evidence="2" id="KW-1185">Reference proteome</keyword>
<dbReference type="RefSeq" id="WP_152429524.1">
    <property type="nucleotide sequence ID" value="NZ_CBCSDK010000005.1"/>
</dbReference>
<gene>
    <name evidence="1" type="ORF">FIV01_02130</name>
</gene>